<dbReference type="Gene3D" id="3.40.1440.60">
    <property type="entry name" value="PriA, 3(prime) DNA-binding domain"/>
    <property type="match status" value="1"/>
</dbReference>
<dbReference type="NCBIfam" id="TIGR00595">
    <property type="entry name" value="priA"/>
    <property type="match status" value="1"/>
</dbReference>
<evidence type="ECO:0000256" key="7">
    <source>
        <dbReference type="ARBA" id="ARBA00022833"/>
    </source>
</evidence>
<dbReference type="PROSITE" id="PS51192">
    <property type="entry name" value="HELICASE_ATP_BIND_1"/>
    <property type="match status" value="1"/>
</dbReference>
<dbReference type="GO" id="GO:0008270">
    <property type="term" value="F:zinc ion binding"/>
    <property type="evidence" value="ECO:0007669"/>
    <property type="project" value="UniProtKB-UniRule"/>
</dbReference>
<evidence type="ECO:0000259" key="13">
    <source>
        <dbReference type="PROSITE" id="PS51192"/>
    </source>
</evidence>
<feature type="binding site" evidence="12">
    <location>
        <position position="519"/>
    </location>
    <ligand>
        <name>Zn(2+)</name>
        <dbReference type="ChEBI" id="CHEBI:29105"/>
        <label>2</label>
    </ligand>
</feature>
<feature type="binding site" evidence="12">
    <location>
        <position position="507"/>
    </location>
    <ligand>
        <name>Zn(2+)</name>
        <dbReference type="ChEBI" id="CHEBI:29105"/>
        <label>1</label>
    </ligand>
</feature>
<comment type="caution">
    <text evidence="15">The sequence shown here is derived from an EMBL/GenBank/DDBJ whole genome shotgun (WGS) entry which is preliminary data.</text>
</comment>
<keyword evidence="9 12" id="KW-0238">DNA-binding</keyword>
<dbReference type="InterPro" id="IPR001650">
    <property type="entry name" value="Helicase_C-like"/>
</dbReference>
<keyword evidence="5 12" id="KW-0378">Hydrolase</keyword>
<dbReference type="Pfam" id="PF18074">
    <property type="entry name" value="PriA_C"/>
    <property type="match status" value="1"/>
</dbReference>
<evidence type="ECO:0000313" key="16">
    <source>
        <dbReference type="Proteomes" id="UP000245998"/>
    </source>
</evidence>
<dbReference type="NCBIfam" id="NF004066">
    <property type="entry name" value="PRK05580.1-3"/>
    <property type="match status" value="1"/>
</dbReference>
<name>A0A2U1K8H3_9BACI</name>
<dbReference type="FunFam" id="3.40.50.300:FF:000489">
    <property type="entry name" value="Primosome assembly protein PriA"/>
    <property type="match status" value="1"/>
</dbReference>
<comment type="function">
    <text evidence="12">Initiates the restart of stalled replication forks, which reloads the replicative helicase on sites other than the origin of replication. Recognizes and binds to abandoned replication forks and remodels them to uncover a helicase loading site. Promotes assembly of the primosome at these replication forks.</text>
</comment>
<comment type="catalytic activity">
    <reaction evidence="12">
        <text>Couples ATP hydrolysis with the unwinding of duplex DNA by translocating in the 3'-5' direction.</text>
        <dbReference type="EC" id="5.6.2.4"/>
    </reaction>
</comment>
<feature type="binding site" evidence="12">
    <location>
        <position position="550"/>
    </location>
    <ligand>
        <name>Zn(2+)</name>
        <dbReference type="ChEBI" id="CHEBI:29105"/>
        <label>1</label>
    </ligand>
</feature>
<sequence>MIAKVIVDVANSKTDRSYDYLIPDEWTSFIEKGMRVIVPFNNRNVQGFVVDLEEHSTVPNLKKIKKFVDMSPVLTGELLDLGFWLSEAALCFKITALQAMLPVALKARYKKQLERVQADMLPKEVNDLFQKNDLIDWDEVIKLPAGLLKQIQKLIKAGAMKMVTEIKDRTTSKTIKVVKPAMGKNDLLKEIETLTPRAKKQKEILEWFLVHFAEIPSNELLMKLHATRSTLKALINKQILVENDRKIYRDPYEAASFKQTEPLALTDIQQKAIQPILSSVENSEQEIFLLHGVTGSGKTEIYLQSIQSVLEKGKEAIMLVPEISLTPQIVQRFKERFGSDVAVLHSGLSAGEKYDEWLKIHRKEVKVVVGARSAIFAPFENIGMIIIDEEHESSYKQEENPRYHARDVAEWRSKYHQCPLILGSATPSLESYARSQKNVYHLSELTERIHSQSMPEVMIVDMREELREGNRSIFSRILIEKIKEKLDRKEQCVLFLNRRGYSTFIMCRDCGYVAECPHCDISLTYHKNKNTLKCHYCGFEEMAPNRCPDCGSQHIRFFGTGTQKVEEELTKLMPEARIIRMDVDTTSRKGAHEKLLSAFANKQGDILLGTQMIAKGLDFPDVTLVGVIAADTMLNLPDFRAAERTFQLLTQVSGRAGRHKLQGEVIVQSYNPEHYSIQLASGHNYTSFYLTEMKARKAHAYPPYYYLTLITVSHPELMKVIAVAEKITSRLKKELSNKAIVLGPAASVIPRIKDRYRYQCMIKYKNEPNLFHALKSILNQYENELGNSGLQIVIDSNPYMLM</sequence>
<dbReference type="SMART" id="SM00487">
    <property type="entry name" value="DEXDc"/>
    <property type="match status" value="1"/>
</dbReference>
<evidence type="ECO:0000256" key="9">
    <source>
        <dbReference type="ARBA" id="ARBA00023125"/>
    </source>
</evidence>
<dbReference type="InterPro" id="IPR027417">
    <property type="entry name" value="P-loop_NTPase"/>
</dbReference>
<dbReference type="GO" id="GO:1990077">
    <property type="term" value="C:primosome complex"/>
    <property type="evidence" value="ECO:0007669"/>
    <property type="project" value="UniProtKB-UniRule"/>
</dbReference>
<evidence type="ECO:0000313" key="15">
    <source>
        <dbReference type="EMBL" id="PWA13458.1"/>
    </source>
</evidence>
<keyword evidence="8 12" id="KW-0067">ATP-binding</keyword>
<dbReference type="HAMAP" id="MF_00983">
    <property type="entry name" value="PriA"/>
    <property type="match status" value="1"/>
</dbReference>
<dbReference type="Proteomes" id="UP000245998">
    <property type="component" value="Unassembled WGS sequence"/>
</dbReference>
<comment type="cofactor">
    <cofactor evidence="12">
        <name>Zn(2+)</name>
        <dbReference type="ChEBI" id="CHEBI:29105"/>
    </cofactor>
    <text evidence="12">Binds 2 zinc ions per subunit.</text>
</comment>
<dbReference type="InterPro" id="IPR014001">
    <property type="entry name" value="Helicase_ATP-bd"/>
</dbReference>
<evidence type="ECO:0000256" key="1">
    <source>
        <dbReference type="ARBA" id="ARBA00022515"/>
    </source>
</evidence>
<feature type="domain" description="Helicase C-terminal" evidence="14">
    <location>
        <begin position="542"/>
        <end position="696"/>
    </location>
</feature>
<dbReference type="Gene3D" id="3.40.50.300">
    <property type="entry name" value="P-loop containing nucleotide triphosphate hydrolases"/>
    <property type="match status" value="2"/>
</dbReference>
<accession>A0A2U1K8H3</accession>
<comment type="subunit">
    <text evidence="12">Component of the replication restart primosome.</text>
</comment>
<feature type="domain" description="Helicase ATP-binding" evidence="13">
    <location>
        <begin position="279"/>
        <end position="445"/>
    </location>
</feature>
<feature type="binding site" evidence="12">
    <location>
        <position position="516"/>
    </location>
    <ligand>
        <name>Zn(2+)</name>
        <dbReference type="ChEBI" id="CHEBI:29105"/>
        <label>2</label>
    </ligand>
</feature>
<feature type="binding site" evidence="12">
    <location>
        <position position="510"/>
    </location>
    <ligand>
        <name>Zn(2+)</name>
        <dbReference type="ChEBI" id="CHEBI:29105"/>
        <label>1</label>
    </ligand>
</feature>
<evidence type="ECO:0000256" key="11">
    <source>
        <dbReference type="ARBA" id="ARBA00048988"/>
    </source>
</evidence>
<dbReference type="GO" id="GO:0006310">
    <property type="term" value="P:DNA recombination"/>
    <property type="evidence" value="ECO:0007669"/>
    <property type="project" value="InterPro"/>
</dbReference>
<dbReference type="PANTHER" id="PTHR30580:SF0">
    <property type="entry name" value="PRIMOSOMAL PROTEIN N"/>
    <property type="match status" value="1"/>
</dbReference>
<dbReference type="InterPro" id="IPR041236">
    <property type="entry name" value="PriA_C"/>
</dbReference>
<dbReference type="PROSITE" id="PS51194">
    <property type="entry name" value="HELICASE_CTER"/>
    <property type="match status" value="1"/>
</dbReference>
<protein>
    <recommendedName>
        <fullName evidence="12">Replication restart protein PriA</fullName>
    </recommendedName>
    <alternativeName>
        <fullName evidence="12">ATP-dependent DNA helicase PriA</fullName>
        <ecNumber evidence="12">5.6.2.4</ecNumber>
    </alternativeName>
    <alternativeName>
        <fullName evidence="12">DNA 3'-5' helicase PriA</fullName>
    </alternativeName>
</protein>
<keyword evidence="10 12" id="KW-0413">Isomerase</keyword>
<dbReference type="GO" id="GO:0016887">
    <property type="term" value="F:ATP hydrolysis activity"/>
    <property type="evidence" value="ECO:0007669"/>
    <property type="project" value="RHEA"/>
</dbReference>
<dbReference type="InterPro" id="IPR042115">
    <property type="entry name" value="PriA_3primeBD_sf"/>
</dbReference>
<dbReference type="GO" id="GO:0043138">
    <property type="term" value="F:3'-5' DNA helicase activity"/>
    <property type="evidence" value="ECO:0007669"/>
    <property type="project" value="UniProtKB-EC"/>
</dbReference>
<evidence type="ECO:0000256" key="3">
    <source>
        <dbReference type="ARBA" id="ARBA00022723"/>
    </source>
</evidence>
<keyword evidence="2 12" id="KW-0235">DNA replication</keyword>
<evidence type="ECO:0000259" key="14">
    <source>
        <dbReference type="PROSITE" id="PS51194"/>
    </source>
</evidence>
<dbReference type="PANTHER" id="PTHR30580">
    <property type="entry name" value="PRIMOSOMAL PROTEIN N"/>
    <property type="match status" value="1"/>
</dbReference>
<dbReference type="CDD" id="cd17929">
    <property type="entry name" value="DEXHc_priA"/>
    <property type="match status" value="1"/>
</dbReference>
<dbReference type="OrthoDB" id="9759544at2"/>
<dbReference type="SMART" id="SM00490">
    <property type="entry name" value="HELICc"/>
    <property type="match status" value="1"/>
</dbReference>
<dbReference type="FunFam" id="3.40.1440.60:FF:000001">
    <property type="entry name" value="Primosomal protein N"/>
    <property type="match status" value="1"/>
</dbReference>
<dbReference type="RefSeq" id="WP_116552963.1">
    <property type="nucleotide sequence ID" value="NZ_QCZG01000001.1"/>
</dbReference>
<dbReference type="Pfam" id="PF17764">
    <property type="entry name" value="PriA_3primeBD"/>
    <property type="match status" value="1"/>
</dbReference>
<evidence type="ECO:0000256" key="8">
    <source>
        <dbReference type="ARBA" id="ARBA00022840"/>
    </source>
</evidence>
<comment type="similarity">
    <text evidence="12">Belongs to the helicase family. PriA subfamily.</text>
</comment>
<dbReference type="EC" id="5.6.2.4" evidence="12"/>
<dbReference type="SUPFAM" id="SSF52540">
    <property type="entry name" value="P-loop containing nucleoside triphosphate hydrolases"/>
    <property type="match status" value="2"/>
</dbReference>
<comment type="catalytic activity">
    <reaction evidence="11 12">
        <text>ATP + H2O = ADP + phosphate + H(+)</text>
        <dbReference type="Rhea" id="RHEA:13065"/>
        <dbReference type="ChEBI" id="CHEBI:15377"/>
        <dbReference type="ChEBI" id="CHEBI:15378"/>
        <dbReference type="ChEBI" id="CHEBI:30616"/>
        <dbReference type="ChEBI" id="CHEBI:43474"/>
        <dbReference type="ChEBI" id="CHEBI:456216"/>
        <dbReference type="EC" id="5.6.2.4"/>
    </reaction>
</comment>
<feature type="binding site" evidence="12">
    <location>
        <position position="534"/>
    </location>
    <ligand>
        <name>Zn(2+)</name>
        <dbReference type="ChEBI" id="CHEBI:29105"/>
        <label>2</label>
    </ligand>
</feature>
<evidence type="ECO:0000256" key="10">
    <source>
        <dbReference type="ARBA" id="ARBA00023235"/>
    </source>
</evidence>
<dbReference type="GO" id="GO:0006302">
    <property type="term" value="P:double-strand break repair"/>
    <property type="evidence" value="ECO:0007669"/>
    <property type="project" value="InterPro"/>
</dbReference>
<keyword evidence="6 12" id="KW-0347">Helicase</keyword>
<dbReference type="EMBL" id="QCZG01000001">
    <property type="protein sequence ID" value="PWA13458.1"/>
    <property type="molecule type" value="Genomic_DNA"/>
</dbReference>
<evidence type="ECO:0000256" key="2">
    <source>
        <dbReference type="ARBA" id="ARBA00022705"/>
    </source>
</evidence>
<dbReference type="GO" id="GO:0003677">
    <property type="term" value="F:DNA binding"/>
    <property type="evidence" value="ECO:0007669"/>
    <property type="project" value="UniProtKB-UniRule"/>
</dbReference>
<organism evidence="15 16">
    <name type="scientific">Pueribacillus theae</name>
    <dbReference type="NCBI Taxonomy" id="2171751"/>
    <lineage>
        <taxon>Bacteria</taxon>
        <taxon>Bacillati</taxon>
        <taxon>Bacillota</taxon>
        <taxon>Bacilli</taxon>
        <taxon>Bacillales</taxon>
        <taxon>Bacillaceae</taxon>
        <taxon>Pueribacillus</taxon>
    </lineage>
</organism>
<gene>
    <name evidence="12" type="primary">priA</name>
    <name evidence="15" type="ORF">DCC39_00780</name>
</gene>
<feature type="binding site" evidence="12">
    <location>
        <position position="537"/>
    </location>
    <ligand>
        <name>Zn(2+)</name>
        <dbReference type="ChEBI" id="CHEBI:29105"/>
        <label>2</label>
    </ligand>
</feature>
<feature type="binding site" evidence="12">
    <location>
        <position position="547"/>
    </location>
    <ligand>
        <name>Zn(2+)</name>
        <dbReference type="ChEBI" id="CHEBI:29105"/>
        <label>1</label>
    </ligand>
</feature>
<dbReference type="Pfam" id="PF18319">
    <property type="entry name" value="Zn_ribbon_PriA"/>
    <property type="match status" value="1"/>
</dbReference>
<dbReference type="Pfam" id="PF00271">
    <property type="entry name" value="Helicase_C"/>
    <property type="match status" value="1"/>
</dbReference>
<evidence type="ECO:0000256" key="5">
    <source>
        <dbReference type="ARBA" id="ARBA00022801"/>
    </source>
</evidence>
<reference evidence="15 16" key="1">
    <citation type="submission" date="2018-04" db="EMBL/GenBank/DDBJ databases">
        <title>Camelliibacillus theae gen. nov., sp. nov., isolated from Pu'er tea.</title>
        <authorList>
            <person name="Niu L."/>
        </authorList>
    </citation>
    <scope>NUCLEOTIDE SEQUENCE [LARGE SCALE GENOMIC DNA]</scope>
    <source>
        <strain evidence="15 16">T8</strain>
    </source>
</reference>
<keyword evidence="7 12" id="KW-0862">Zinc</keyword>
<evidence type="ECO:0000256" key="12">
    <source>
        <dbReference type="HAMAP-Rule" id="MF_00983"/>
    </source>
</evidence>
<dbReference type="InterPro" id="IPR011545">
    <property type="entry name" value="DEAD/DEAH_box_helicase_dom"/>
</dbReference>
<dbReference type="CDD" id="cd18804">
    <property type="entry name" value="SF2_C_priA"/>
    <property type="match status" value="1"/>
</dbReference>
<dbReference type="InterPro" id="IPR040498">
    <property type="entry name" value="PriA_CRR"/>
</dbReference>
<dbReference type="GO" id="GO:0006269">
    <property type="term" value="P:DNA replication, synthesis of primer"/>
    <property type="evidence" value="ECO:0007669"/>
    <property type="project" value="UniProtKB-KW"/>
</dbReference>
<keyword evidence="16" id="KW-1185">Reference proteome</keyword>
<dbReference type="Pfam" id="PF00270">
    <property type="entry name" value="DEAD"/>
    <property type="match status" value="1"/>
</dbReference>
<dbReference type="InterPro" id="IPR041222">
    <property type="entry name" value="PriA_3primeBD"/>
</dbReference>
<evidence type="ECO:0000256" key="6">
    <source>
        <dbReference type="ARBA" id="ARBA00022806"/>
    </source>
</evidence>
<dbReference type="AlphaFoldDB" id="A0A2U1K8H3"/>
<proteinExistence type="inferred from homology"/>
<evidence type="ECO:0000256" key="4">
    <source>
        <dbReference type="ARBA" id="ARBA00022741"/>
    </source>
</evidence>
<dbReference type="GO" id="GO:0005524">
    <property type="term" value="F:ATP binding"/>
    <property type="evidence" value="ECO:0007669"/>
    <property type="project" value="UniProtKB-UniRule"/>
</dbReference>
<dbReference type="GO" id="GO:0006270">
    <property type="term" value="P:DNA replication initiation"/>
    <property type="evidence" value="ECO:0007669"/>
    <property type="project" value="TreeGrafter"/>
</dbReference>
<dbReference type="InterPro" id="IPR005259">
    <property type="entry name" value="PriA"/>
</dbReference>
<keyword evidence="3 12" id="KW-0479">Metal-binding</keyword>
<keyword evidence="4 12" id="KW-0547">Nucleotide-binding</keyword>
<keyword evidence="1 12" id="KW-0639">Primosome</keyword>